<dbReference type="RefSeq" id="WP_115921772.1">
    <property type="nucleotide sequence ID" value="NZ_QTUA01000001.1"/>
</dbReference>
<evidence type="ECO:0000256" key="2">
    <source>
        <dbReference type="ARBA" id="ARBA00022801"/>
    </source>
</evidence>
<dbReference type="Gene3D" id="3.90.190.10">
    <property type="entry name" value="Protein tyrosine phosphatase superfamily"/>
    <property type="match status" value="1"/>
</dbReference>
<evidence type="ECO:0000313" key="5">
    <source>
        <dbReference type="Proteomes" id="UP000256253"/>
    </source>
</evidence>
<dbReference type="GO" id="GO:0016787">
    <property type="term" value="F:hydrolase activity"/>
    <property type="evidence" value="ECO:0007669"/>
    <property type="project" value="UniProtKB-KW"/>
</dbReference>
<reference evidence="4 5" key="1">
    <citation type="submission" date="2018-08" db="EMBL/GenBank/DDBJ databases">
        <title>Sequencing the genomes of 1000 actinobacteria strains.</title>
        <authorList>
            <person name="Klenk H.-P."/>
        </authorList>
    </citation>
    <scope>NUCLEOTIDE SEQUENCE [LARGE SCALE GENOMIC DNA]</scope>
    <source>
        <strain evidence="4 5">DSM 22967</strain>
    </source>
</reference>
<comment type="cofactor">
    <cofactor evidence="3">
        <name>Mg(2+)</name>
        <dbReference type="ChEBI" id="CHEBI:18420"/>
    </cofactor>
    <text evidence="3">Binds 2 magnesium ions per subunit.</text>
</comment>
<feature type="binding site" evidence="3">
    <location>
        <position position="285"/>
    </location>
    <ligand>
        <name>Mg(2+)</name>
        <dbReference type="ChEBI" id="CHEBI:18420"/>
        <label>1</label>
    </ligand>
</feature>
<keyword evidence="3" id="KW-0460">Magnesium</keyword>
<dbReference type="InterPro" id="IPR005502">
    <property type="entry name" value="Ribosyl_crysJ1"/>
</dbReference>
<dbReference type="Gene3D" id="1.10.4080.10">
    <property type="entry name" value="ADP-ribosylation/Crystallin J1"/>
    <property type="match status" value="1"/>
</dbReference>
<proteinExistence type="inferred from homology"/>
<gene>
    <name evidence="4" type="ORF">DFJ65_0647</name>
</gene>
<dbReference type="EMBL" id="QTUA01000001">
    <property type="protein sequence ID" value="REF29683.1"/>
    <property type="molecule type" value="Genomic_DNA"/>
</dbReference>
<feature type="binding site" evidence="3">
    <location>
        <position position="284"/>
    </location>
    <ligand>
        <name>Mg(2+)</name>
        <dbReference type="ChEBI" id="CHEBI:18420"/>
        <label>1</label>
    </ligand>
</feature>
<feature type="binding site" evidence="3">
    <location>
        <position position="57"/>
    </location>
    <ligand>
        <name>Mg(2+)</name>
        <dbReference type="ChEBI" id="CHEBI:18420"/>
        <label>1</label>
    </ligand>
</feature>
<feature type="binding site" evidence="3">
    <location>
        <position position="56"/>
    </location>
    <ligand>
        <name>Mg(2+)</name>
        <dbReference type="ChEBI" id="CHEBI:18420"/>
        <label>1</label>
    </ligand>
</feature>
<dbReference type="Proteomes" id="UP000256253">
    <property type="component" value="Unassembled WGS sequence"/>
</dbReference>
<evidence type="ECO:0000313" key="4">
    <source>
        <dbReference type="EMBL" id="REF29683.1"/>
    </source>
</evidence>
<evidence type="ECO:0000256" key="1">
    <source>
        <dbReference type="ARBA" id="ARBA00010702"/>
    </source>
</evidence>
<comment type="similarity">
    <text evidence="1">Belongs to the ADP-ribosylglycohydrolase family.</text>
</comment>
<dbReference type="AlphaFoldDB" id="A0A3D9UML6"/>
<feature type="binding site" evidence="3">
    <location>
        <position position="55"/>
    </location>
    <ligand>
        <name>Mg(2+)</name>
        <dbReference type="ChEBI" id="CHEBI:18420"/>
        <label>1</label>
    </ligand>
</feature>
<accession>A0A3D9UML6</accession>
<dbReference type="InterPro" id="IPR050792">
    <property type="entry name" value="ADP-ribosylglycohydrolase"/>
</dbReference>
<dbReference type="SUPFAM" id="SSF101478">
    <property type="entry name" value="ADP-ribosylglycohydrolase"/>
    <property type="match status" value="1"/>
</dbReference>
<dbReference type="InterPro" id="IPR029021">
    <property type="entry name" value="Prot-tyrosine_phosphatase-like"/>
</dbReference>
<dbReference type="Pfam" id="PF03747">
    <property type="entry name" value="ADP_ribosyl_GH"/>
    <property type="match status" value="1"/>
</dbReference>
<dbReference type="PANTHER" id="PTHR16222:SF24">
    <property type="entry name" value="ADP-RIBOSYLHYDROLASE ARH3"/>
    <property type="match status" value="1"/>
</dbReference>
<dbReference type="InterPro" id="IPR036705">
    <property type="entry name" value="Ribosyl_crysJ1_sf"/>
</dbReference>
<dbReference type="OrthoDB" id="9798107at2"/>
<dbReference type="PANTHER" id="PTHR16222">
    <property type="entry name" value="ADP-RIBOSYLGLYCOHYDROLASE"/>
    <property type="match status" value="1"/>
</dbReference>
<dbReference type="GO" id="GO:0046872">
    <property type="term" value="F:metal ion binding"/>
    <property type="evidence" value="ECO:0007669"/>
    <property type="project" value="UniProtKB-KW"/>
</dbReference>
<name>A0A3D9UML6_9MICO</name>
<protein>
    <submittedName>
        <fullName evidence="4">ADP-ribosylglycohydrolase</fullName>
    </submittedName>
</protein>
<keyword evidence="5" id="KW-1185">Reference proteome</keyword>
<dbReference type="SUPFAM" id="SSF52799">
    <property type="entry name" value="(Phosphotyrosine protein) phosphatases II"/>
    <property type="match status" value="1"/>
</dbReference>
<sequence length="490" mass="51502">MKLTTTQRDRAAGVLLGQACGDALGVPYEFGRPPMKHDPVMKGGGLGPYAPGEWSDDTQMAICIARVAATGADLTGEAALDEIARAFVDWRRHGASDIGNQTAAVLGAGEVDARNHACGSGRSGDEPGYPWATSLLKAANDFTATHSRSAGNGALMRNGIVGLTRLHDRQATARAATAVASLTHADPLVADSCVLHAEAVRVAVIEGRLDLRAGLDLIPAQRHSQWTAWIDSAANADPASIDGNGSTFGALRAAWAAITSTDDGSPGHARRALIAAARAGHDTDTVAAITGALVGARYGVSGLPAAWRRRVHGWPGMRGRDLIELALRTVGECDDTTWPARDHEKSWGGAIEVPVSWSDRLTIGNQAALATTKATAVVSLSRIGRLEDRATEKHVQAWLVDNDDPAAHNDLAYALNDAASAVQELLDEGETVFLHCVHAHHRTPSVALLHAMRFGGLGQRDAVRAVRTALGNNDFDGLLWHVALKGGESA</sequence>
<feature type="binding site" evidence="3">
    <location>
        <position position="282"/>
    </location>
    <ligand>
        <name>Mg(2+)</name>
        <dbReference type="ChEBI" id="CHEBI:18420"/>
        <label>1</label>
    </ligand>
</feature>
<comment type="caution">
    <text evidence="4">The sequence shown here is derived from an EMBL/GenBank/DDBJ whole genome shotgun (WGS) entry which is preliminary data.</text>
</comment>
<keyword evidence="3" id="KW-0479">Metal-binding</keyword>
<evidence type="ECO:0000256" key="3">
    <source>
        <dbReference type="PIRSR" id="PIRSR605502-1"/>
    </source>
</evidence>
<organism evidence="4 5">
    <name type="scientific">Calidifontibacter indicus</name>
    <dbReference type="NCBI Taxonomy" id="419650"/>
    <lineage>
        <taxon>Bacteria</taxon>
        <taxon>Bacillati</taxon>
        <taxon>Actinomycetota</taxon>
        <taxon>Actinomycetes</taxon>
        <taxon>Micrococcales</taxon>
        <taxon>Dermacoccaceae</taxon>
        <taxon>Calidifontibacter</taxon>
    </lineage>
</organism>
<keyword evidence="2 4" id="KW-0378">Hydrolase</keyword>